<feature type="domain" description="Outer membrane protein beta-barrel" evidence="2">
    <location>
        <begin position="20"/>
        <end position="181"/>
    </location>
</feature>
<dbReference type="InterPro" id="IPR025665">
    <property type="entry name" value="Beta-barrel_OMP_2"/>
</dbReference>
<evidence type="ECO:0000256" key="1">
    <source>
        <dbReference type="SAM" id="SignalP"/>
    </source>
</evidence>
<dbReference type="Pfam" id="PF13568">
    <property type="entry name" value="OMP_b-brl_2"/>
    <property type="match status" value="1"/>
</dbReference>
<evidence type="ECO:0000313" key="3">
    <source>
        <dbReference type="EMBL" id="QGY47674.1"/>
    </source>
</evidence>
<evidence type="ECO:0000259" key="2">
    <source>
        <dbReference type="Pfam" id="PF13568"/>
    </source>
</evidence>
<evidence type="ECO:0000313" key="4">
    <source>
        <dbReference type="Proteomes" id="UP000428260"/>
    </source>
</evidence>
<dbReference type="Proteomes" id="UP000428260">
    <property type="component" value="Chromosome"/>
</dbReference>
<protein>
    <submittedName>
        <fullName evidence="3">Outer membrane beta-barrel protein</fullName>
    </submittedName>
</protein>
<dbReference type="EMBL" id="CP046401">
    <property type="protein sequence ID" value="QGY47674.1"/>
    <property type="molecule type" value="Genomic_DNA"/>
</dbReference>
<name>A0A6I6KBQ2_9BACT</name>
<proteinExistence type="predicted"/>
<dbReference type="AlphaFoldDB" id="A0A6I6KBQ2"/>
<organism evidence="3 4">
    <name type="scientific">Maribellus comscasis</name>
    <dbReference type="NCBI Taxonomy" id="2681766"/>
    <lineage>
        <taxon>Bacteria</taxon>
        <taxon>Pseudomonadati</taxon>
        <taxon>Bacteroidota</taxon>
        <taxon>Bacteroidia</taxon>
        <taxon>Marinilabiliales</taxon>
        <taxon>Prolixibacteraceae</taxon>
        <taxon>Maribellus</taxon>
    </lineage>
</organism>
<gene>
    <name evidence="3" type="ORF">GM418_29605</name>
</gene>
<sequence>MKRIVLIAILTLSFGTLVYAQNSAKGIKGGLNFSSLSTDGNDDKNLKMGFHAGVFTKIPFSESFAVQPELLYSGKGIKLNYDENAFADGETKFNLNYIDVPVKLVFNLSEDFEFQFGPYVSYLINANTDTDAEFFGGEYNSSDEMDGDHFNTIDYGLTAGLGFDLDPMIFGLNYNLGLNPVAKDDDISHDLLGDAKNMVIQVYVGLKF</sequence>
<feature type="signal peptide" evidence="1">
    <location>
        <begin position="1"/>
        <end position="20"/>
    </location>
</feature>
<keyword evidence="4" id="KW-1185">Reference proteome</keyword>
<dbReference type="RefSeq" id="WP_158871778.1">
    <property type="nucleotide sequence ID" value="NZ_CP046401.1"/>
</dbReference>
<reference evidence="3 4" key="1">
    <citation type="submission" date="2019-11" db="EMBL/GenBank/DDBJ databases">
        <authorList>
            <person name="Zheng R.K."/>
            <person name="Sun C.M."/>
        </authorList>
    </citation>
    <scope>NUCLEOTIDE SEQUENCE [LARGE SCALE GENOMIC DNA]</scope>
    <source>
        <strain evidence="3 4">WC007</strain>
    </source>
</reference>
<keyword evidence="1" id="KW-0732">Signal</keyword>
<accession>A0A6I6KBQ2</accession>
<feature type="chain" id="PRO_5026125203" evidence="1">
    <location>
        <begin position="21"/>
        <end position="208"/>
    </location>
</feature>
<dbReference type="KEGG" id="mcos:GM418_29605"/>